<dbReference type="EMBL" id="JAUUTY010000005">
    <property type="protein sequence ID" value="KAK1627031.1"/>
    <property type="molecule type" value="Genomic_DNA"/>
</dbReference>
<dbReference type="AlphaFoldDB" id="A0AAD8VZL9"/>
<accession>A0AAD8VZL9</accession>
<feature type="transmembrane region" description="Helical" evidence="1">
    <location>
        <begin position="276"/>
        <end position="302"/>
    </location>
</feature>
<keyword evidence="1" id="KW-0812">Transmembrane</keyword>
<keyword evidence="1" id="KW-1133">Transmembrane helix</keyword>
<evidence type="ECO:0000256" key="1">
    <source>
        <dbReference type="SAM" id="Phobius"/>
    </source>
</evidence>
<comment type="caution">
    <text evidence="2">The sequence shown here is derived from an EMBL/GenBank/DDBJ whole genome shotgun (WGS) entry which is preliminary data.</text>
</comment>
<proteinExistence type="predicted"/>
<sequence length="482" mass="52619">MASSSSATTLAAALGAPPTQLLTRENAPIWKALVVPAIRGACVLDLVEGKDKAPVKTLETEHENNKAVTMTNPAYMTWIARDQQVLRWLLNSLSPDVLAHVVGLESSAEVWEAINAPVSVSSKSRIQHLRTALVETKKNDMSADKYFSKMKGIAQELAAAGKPLDDDELVGYVLTNLGSAYRNLITAVRANPNTTLTAGEMTVVRTVGVMIALLAVLMMGVAVTMEIAVVVVVATVVAIRVAIRIDMTMGVTMGAPAVSLHATWTPPVRSVTYMDISQGVLVALWLLNKLMTICCTALFKFLKKLTMPLSQNTTKMVRKLMKIRWQILGNIPLLTLIPKRLCSRQILPPSGAAALLAPRVASTRRRPVRARHLAAVFRPPQTTVAHTRLLRIKARHLAACPRLGLLLPIPLMMTTYRADLLCLVAVGQFLLRLPLVFAPDFNKVLDNPKNILMVQFGMACFQLQVNHHLSLKLLVIQSGIKL</sequence>
<evidence type="ECO:0000313" key="3">
    <source>
        <dbReference type="Proteomes" id="UP001231189"/>
    </source>
</evidence>
<gene>
    <name evidence="2" type="ORF">QYE76_001346</name>
</gene>
<dbReference type="Proteomes" id="UP001231189">
    <property type="component" value="Unassembled WGS sequence"/>
</dbReference>
<keyword evidence="3" id="KW-1185">Reference proteome</keyword>
<feature type="transmembrane region" description="Helical" evidence="1">
    <location>
        <begin position="209"/>
        <end position="238"/>
    </location>
</feature>
<protein>
    <submittedName>
        <fullName evidence="2">Uncharacterized protein</fullName>
    </submittedName>
</protein>
<dbReference type="Pfam" id="PF14223">
    <property type="entry name" value="Retrotran_gag_2"/>
    <property type="match status" value="1"/>
</dbReference>
<organism evidence="2 3">
    <name type="scientific">Lolium multiflorum</name>
    <name type="common">Italian ryegrass</name>
    <name type="synonym">Lolium perenne subsp. multiflorum</name>
    <dbReference type="NCBI Taxonomy" id="4521"/>
    <lineage>
        <taxon>Eukaryota</taxon>
        <taxon>Viridiplantae</taxon>
        <taxon>Streptophyta</taxon>
        <taxon>Embryophyta</taxon>
        <taxon>Tracheophyta</taxon>
        <taxon>Spermatophyta</taxon>
        <taxon>Magnoliopsida</taxon>
        <taxon>Liliopsida</taxon>
        <taxon>Poales</taxon>
        <taxon>Poaceae</taxon>
        <taxon>BOP clade</taxon>
        <taxon>Pooideae</taxon>
        <taxon>Poodae</taxon>
        <taxon>Poeae</taxon>
        <taxon>Poeae Chloroplast Group 2 (Poeae type)</taxon>
        <taxon>Loliodinae</taxon>
        <taxon>Loliinae</taxon>
        <taxon>Lolium</taxon>
    </lineage>
</organism>
<dbReference type="PANTHER" id="PTHR47481">
    <property type="match status" value="1"/>
</dbReference>
<evidence type="ECO:0000313" key="2">
    <source>
        <dbReference type="EMBL" id="KAK1627031.1"/>
    </source>
</evidence>
<reference evidence="2" key="1">
    <citation type="submission" date="2023-07" db="EMBL/GenBank/DDBJ databases">
        <title>A chromosome-level genome assembly of Lolium multiflorum.</title>
        <authorList>
            <person name="Chen Y."/>
            <person name="Copetti D."/>
            <person name="Kolliker R."/>
            <person name="Studer B."/>
        </authorList>
    </citation>
    <scope>NUCLEOTIDE SEQUENCE</scope>
    <source>
        <strain evidence="2">02402/16</strain>
        <tissue evidence="2">Leaf</tissue>
    </source>
</reference>
<name>A0AAD8VZL9_LOLMU</name>
<keyword evidence="1" id="KW-0472">Membrane</keyword>
<dbReference type="PANTHER" id="PTHR47481:SF31">
    <property type="entry name" value="OS01G0873500 PROTEIN"/>
    <property type="match status" value="1"/>
</dbReference>